<organism evidence="10 11">
    <name type="scientific">Oceanobacillus arenosus</name>
    <dbReference type="NCBI Taxonomy" id="1229153"/>
    <lineage>
        <taxon>Bacteria</taxon>
        <taxon>Bacillati</taxon>
        <taxon>Bacillota</taxon>
        <taxon>Bacilli</taxon>
        <taxon>Bacillales</taxon>
        <taxon>Bacillaceae</taxon>
        <taxon>Oceanobacillus</taxon>
    </lineage>
</organism>
<reference evidence="11" key="1">
    <citation type="submission" date="2017-11" db="EMBL/GenBank/DDBJ databases">
        <authorList>
            <person name="Zhu W."/>
        </authorList>
    </citation>
    <scope>NUCLEOTIDE SEQUENCE [LARGE SCALE GENOMIC DNA]</scope>
    <source>
        <strain evidence="11">CAU 1183</strain>
    </source>
</reference>
<proteinExistence type="inferred from homology"/>
<keyword evidence="4" id="KW-0997">Cell inner membrane</keyword>
<dbReference type="InterPro" id="IPR003004">
    <property type="entry name" value="GspF/PilC"/>
</dbReference>
<keyword evidence="3" id="KW-1003">Cell membrane</keyword>
<evidence type="ECO:0000256" key="4">
    <source>
        <dbReference type="ARBA" id="ARBA00022519"/>
    </source>
</evidence>
<dbReference type="AlphaFoldDB" id="A0A3D8PL05"/>
<evidence type="ECO:0000256" key="3">
    <source>
        <dbReference type="ARBA" id="ARBA00022475"/>
    </source>
</evidence>
<dbReference type="PRINTS" id="PR00812">
    <property type="entry name" value="BCTERIALGSPF"/>
</dbReference>
<keyword evidence="6 8" id="KW-1133">Transmembrane helix</keyword>
<comment type="caution">
    <text evidence="10">The sequence shown here is derived from an EMBL/GenBank/DDBJ whole genome shotgun (WGS) entry which is preliminary data.</text>
</comment>
<dbReference type="Gene3D" id="1.20.81.30">
    <property type="entry name" value="Type II secretion system (T2SS), domain F"/>
    <property type="match status" value="2"/>
</dbReference>
<evidence type="ECO:0000256" key="2">
    <source>
        <dbReference type="ARBA" id="ARBA00005745"/>
    </source>
</evidence>
<accession>A0A3D8PL05</accession>
<evidence type="ECO:0000256" key="6">
    <source>
        <dbReference type="ARBA" id="ARBA00022989"/>
    </source>
</evidence>
<keyword evidence="7 8" id="KW-0472">Membrane</keyword>
<dbReference type="Proteomes" id="UP000257143">
    <property type="component" value="Unassembled WGS sequence"/>
</dbReference>
<dbReference type="Pfam" id="PF00482">
    <property type="entry name" value="T2SSF"/>
    <property type="match status" value="2"/>
</dbReference>
<dbReference type="EMBL" id="PIOC01000027">
    <property type="protein sequence ID" value="RDW16342.1"/>
    <property type="molecule type" value="Genomic_DNA"/>
</dbReference>
<evidence type="ECO:0000313" key="10">
    <source>
        <dbReference type="EMBL" id="RDW16342.1"/>
    </source>
</evidence>
<comment type="subcellular location">
    <subcellularLocation>
        <location evidence="1">Cell inner membrane</location>
        <topology evidence="1">Multi-pass membrane protein</topology>
    </subcellularLocation>
</comment>
<dbReference type="PANTHER" id="PTHR30012:SF0">
    <property type="entry name" value="TYPE II SECRETION SYSTEM PROTEIN F-RELATED"/>
    <property type="match status" value="1"/>
</dbReference>
<sequence>MPVYKYVGRTKKGTMKRGTIESVSRSQAIAALREKSISPREVTETKATIFNRDISIGGSSVKSEDFVIYCRQFATLIRAGISIVQATNILAAQTESKGLKKALFQVEVEIKEGHSFSESVGKFPKVFPALFVNMVRAGEMTGNIDDTLDRLASYYEKQNSLKKKIESTMAYPVILSVVVVAVVIFLMLTIVPQFTAMFEDMGSELPAITQLVVNMSNFIKYSWWLGLLVVVVGISIFLFFYRNNKIFHYSVHIALFKMPVFGKLLQKSAIARMTRTLSSLFASSVPILQALTIVDKVVGNPVIGKVVLASRDSLEQGRPLSEPIEKSWVFPPLVAQMIAIGEQTGQLDFMLAKVADFYEEDVDRTVDTLKSLIEPLMIIILAGVVGFIVIAIMVPMFSIYGEM</sequence>
<evidence type="ECO:0000256" key="7">
    <source>
        <dbReference type="ARBA" id="ARBA00023136"/>
    </source>
</evidence>
<comment type="similarity">
    <text evidence="2">Belongs to the GSP F family.</text>
</comment>
<feature type="transmembrane region" description="Helical" evidence="8">
    <location>
        <begin position="221"/>
        <end position="241"/>
    </location>
</feature>
<gene>
    <name evidence="10" type="ORF">CWR48_17000</name>
</gene>
<name>A0A3D8PL05_9BACI</name>
<dbReference type="GO" id="GO:0005886">
    <property type="term" value="C:plasma membrane"/>
    <property type="evidence" value="ECO:0007669"/>
    <property type="project" value="UniProtKB-SubCell"/>
</dbReference>
<dbReference type="FunFam" id="1.20.81.30:FF:000001">
    <property type="entry name" value="Type II secretion system protein F"/>
    <property type="match status" value="2"/>
</dbReference>
<dbReference type="InterPro" id="IPR018076">
    <property type="entry name" value="T2SS_GspF_dom"/>
</dbReference>
<feature type="domain" description="Type II secretion system protein GspF" evidence="9">
    <location>
        <begin position="274"/>
        <end position="395"/>
    </location>
</feature>
<dbReference type="OrthoDB" id="9805682at2"/>
<evidence type="ECO:0000256" key="5">
    <source>
        <dbReference type="ARBA" id="ARBA00022692"/>
    </source>
</evidence>
<feature type="transmembrane region" description="Helical" evidence="8">
    <location>
        <begin position="169"/>
        <end position="191"/>
    </location>
</feature>
<feature type="domain" description="Type II secretion system protein GspF" evidence="9">
    <location>
        <begin position="69"/>
        <end position="192"/>
    </location>
</feature>
<evidence type="ECO:0000259" key="9">
    <source>
        <dbReference type="Pfam" id="PF00482"/>
    </source>
</evidence>
<protein>
    <submittedName>
        <fullName evidence="10">Type II secretion system F family protein</fullName>
    </submittedName>
</protein>
<keyword evidence="5 8" id="KW-0812">Transmembrane</keyword>
<feature type="transmembrane region" description="Helical" evidence="8">
    <location>
        <begin position="376"/>
        <end position="400"/>
    </location>
</feature>
<dbReference type="RefSeq" id="WP_115774528.1">
    <property type="nucleotide sequence ID" value="NZ_PIOC01000027.1"/>
</dbReference>
<dbReference type="InterPro" id="IPR042094">
    <property type="entry name" value="T2SS_GspF_sf"/>
</dbReference>
<evidence type="ECO:0000256" key="8">
    <source>
        <dbReference type="SAM" id="Phobius"/>
    </source>
</evidence>
<evidence type="ECO:0000313" key="11">
    <source>
        <dbReference type="Proteomes" id="UP000257143"/>
    </source>
</evidence>
<evidence type="ECO:0000256" key="1">
    <source>
        <dbReference type="ARBA" id="ARBA00004429"/>
    </source>
</evidence>
<keyword evidence="11" id="KW-1185">Reference proteome</keyword>
<dbReference type="PANTHER" id="PTHR30012">
    <property type="entry name" value="GENERAL SECRETION PATHWAY PROTEIN"/>
    <property type="match status" value="1"/>
</dbReference>